<evidence type="ECO:0000256" key="1">
    <source>
        <dbReference type="SAM" id="MobiDB-lite"/>
    </source>
</evidence>
<evidence type="ECO:0000313" key="3">
    <source>
        <dbReference type="Proteomes" id="UP001432027"/>
    </source>
</evidence>
<dbReference type="Proteomes" id="UP001432027">
    <property type="component" value="Unassembled WGS sequence"/>
</dbReference>
<proteinExistence type="predicted"/>
<feature type="non-terminal residue" evidence="2">
    <location>
        <position position="1"/>
    </location>
</feature>
<name>A0AAV5TWT1_9BILA</name>
<feature type="non-terminal residue" evidence="2">
    <location>
        <position position="80"/>
    </location>
</feature>
<reference evidence="2" key="1">
    <citation type="submission" date="2023-10" db="EMBL/GenBank/DDBJ databases">
        <title>Genome assembly of Pristionchus species.</title>
        <authorList>
            <person name="Yoshida K."/>
            <person name="Sommer R.J."/>
        </authorList>
    </citation>
    <scope>NUCLEOTIDE SEQUENCE</scope>
    <source>
        <strain evidence="2">RS0144</strain>
    </source>
</reference>
<gene>
    <name evidence="2" type="ORF">PENTCL1PPCAC_21188</name>
</gene>
<dbReference type="EMBL" id="BTSX01000005">
    <property type="protein sequence ID" value="GMS99013.1"/>
    <property type="molecule type" value="Genomic_DNA"/>
</dbReference>
<protein>
    <submittedName>
        <fullName evidence="2">Uncharacterized protein</fullName>
    </submittedName>
</protein>
<keyword evidence="3" id="KW-1185">Reference proteome</keyword>
<accession>A0AAV5TWT1</accession>
<organism evidence="2 3">
    <name type="scientific">Pristionchus entomophagus</name>
    <dbReference type="NCBI Taxonomy" id="358040"/>
    <lineage>
        <taxon>Eukaryota</taxon>
        <taxon>Metazoa</taxon>
        <taxon>Ecdysozoa</taxon>
        <taxon>Nematoda</taxon>
        <taxon>Chromadorea</taxon>
        <taxon>Rhabditida</taxon>
        <taxon>Rhabditina</taxon>
        <taxon>Diplogasteromorpha</taxon>
        <taxon>Diplogasteroidea</taxon>
        <taxon>Neodiplogasteridae</taxon>
        <taxon>Pristionchus</taxon>
    </lineage>
</organism>
<feature type="region of interest" description="Disordered" evidence="1">
    <location>
        <begin position="58"/>
        <end position="80"/>
    </location>
</feature>
<dbReference type="AlphaFoldDB" id="A0AAV5TWT1"/>
<comment type="caution">
    <text evidence="2">The sequence shown here is derived from an EMBL/GenBank/DDBJ whole genome shotgun (WGS) entry which is preliminary data.</text>
</comment>
<sequence length="80" mass="8789">AYFMIRLEPIRVETATTELPSHTTGKITTNGAHSNLTVSTTEESQPMNVSTVTIDMLTTSEQRSESHGSSPQHQKTTEQV</sequence>
<evidence type="ECO:0000313" key="2">
    <source>
        <dbReference type="EMBL" id="GMS99013.1"/>
    </source>
</evidence>